<dbReference type="RefSeq" id="XP_060340050.1">
    <property type="nucleotide sequence ID" value="XM_060478947.1"/>
</dbReference>
<evidence type="ECO:0008006" key="4">
    <source>
        <dbReference type="Google" id="ProtNLM"/>
    </source>
</evidence>
<evidence type="ECO:0000256" key="1">
    <source>
        <dbReference type="SAM" id="MobiDB-lite"/>
    </source>
</evidence>
<sequence>MVPDPVEVIDLTELTDSSDDEEDLDTSQDETQSSSEDEGSSSEGGEVAVDATSRAALHHAIASISESHLRQVIANLVDNVPAVERAMARELVSFDPRSRSAAPRWETCGNCGEEYDLEVDREPNECKFHPGEIEVDEASFVDWDEDYHGPMDTLANRRAYPENFIWTCCEENTGSEGCVIQEHMPAVPRKRQRL</sequence>
<organism evidence="2 3">
    <name type="scientific">Armillaria tabescens</name>
    <name type="common">Ringless honey mushroom</name>
    <name type="synonym">Agaricus tabescens</name>
    <dbReference type="NCBI Taxonomy" id="1929756"/>
    <lineage>
        <taxon>Eukaryota</taxon>
        <taxon>Fungi</taxon>
        <taxon>Dikarya</taxon>
        <taxon>Basidiomycota</taxon>
        <taxon>Agaricomycotina</taxon>
        <taxon>Agaricomycetes</taxon>
        <taxon>Agaricomycetidae</taxon>
        <taxon>Agaricales</taxon>
        <taxon>Marasmiineae</taxon>
        <taxon>Physalacriaceae</taxon>
        <taxon>Desarmillaria</taxon>
    </lineage>
</organism>
<dbReference type="PANTHER" id="PTHR38167">
    <property type="entry name" value="C2H2-TYPE DOMAIN-CONTAINING PROTEIN"/>
    <property type="match status" value="1"/>
</dbReference>
<evidence type="ECO:0000313" key="2">
    <source>
        <dbReference type="EMBL" id="KAK0470257.1"/>
    </source>
</evidence>
<dbReference type="AlphaFoldDB" id="A0AA39NR00"/>
<proteinExistence type="predicted"/>
<name>A0AA39NR00_ARMTA</name>
<feature type="region of interest" description="Disordered" evidence="1">
    <location>
        <begin position="1"/>
        <end position="47"/>
    </location>
</feature>
<evidence type="ECO:0000313" key="3">
    <source>
        <dbReference type="Proteomes" id="UP001175211"/>
    </source>
</evidence>
<keyword evidence="3" id="KW-1185">Reference proteome</keyword>
<comment type="caution">
    <text evidence="2">The sequence shown here is derived from an EMBL/GenBank/DDBJ whole genome shotgun (WGS) entry which is preliminary data.</text>
</comment>
<accession>A0AA39NR00</accession>
<gene>
    <name evidence="2" type="ORF">EV420DRAFT_1663740</name>
</gene>
<reference evidence="2" key="1">
    <citation type="submission" date="2023-06" db="EMBL/GenBank/DDBJ databases">
        <authorList>
            <consortium name="Lawrence Berkeley National Laboratory"/>
            <person name="Ahrendt S."/>
            <person name="Sahu N."/>
            <person name="Indic B."/>
            <person name="Wong-Bajracharya J."/>
            <person name="Merenyi Z."/>
            <person name="Ke H.-M."/>
            <person name="Monk M."/>
            <person name="Kocsube S."/>
            <person name="Drula E."/>
            <person name="Lipzen A."/>
            <person name="Balint B."/>
            <person name="Henrissat B."/>
            <person name="Andreopoulos B."/>
            <person name="Martin F.M."/>
            <person name="Harder C.B."/>
            <person name="Rigling D."/>
            <person name="Ford K.L."/>
            <person name="Foster G.D."/>
            <person name="Pangilinan J."/>
            <person name="Papanicolaou A."/>
            <person name="Barry K."/>
            <person name="LaButti K."/>
            <person name="Viragh M."/>
            <person name="Koriabine M."/>
            <person name="Yan M."/>
            <person name="Riley R."/>
            <person name="Champramary S."/>
            <person name="Plett K.L."/>
            <person name="Tsai I.J."/>
            <person name="Slot J."/>
            <person name="Sipos G."/>
            <person name="Plett J."/>
            <person name="Nagy L.G."/>
            <person name="Grigoriev I.V."/>
        </authorList>
    </citation>
    <scope>NUCLEOTIDE SEQUENCE</scope>
    <source>
        <strain evidence="2">CCBAS 213</strain>
    </source>
</reference>
<feature type="compositionally biased region" description="Acidic residues" evidence="1">
    <location>
        <begin position="16"/>
        <end position="28"/>
    </location>
</feature>
<dbReference type="GeneID" id="85362495"/>
<dbReference type="PANTHER" id="PTHR38167:SF1">
    <property type="entry name" value="C2H2-TYPE DOMAIN-CONTAINING PROTEIN"/>
    <property type="match status" value="1"/>
</dbReference>
<protein>
    <recommendedName>
        <fullName evidence="4">C2H2-type domain-containing protein</fullName>
    </recommendedName>
</protein>
<dbReference type="Proteomes" id="UP001175211">
    <property type="component" value="Unassembled WGS sequence"/>
</dbReference>
<dbReference type="EMBL" id="JAUEPS010000001">
    <property type="protein sequence ID" value="KAK0470257.1"/>
    <property type="molecule type" value="Genomic_DNA"/>
</dbReference>